<accession>A0A2W2GTZ5</accession>
<gene>
    <name evidence="1" type="ORF">C1I98_06040</name>
</gene>
<reference evidence="1 2" key="1">
    <citation type="submission" date="2018-01" db="EMBL/GenBank/DDBJ databases">
        <title>Draft genome sequence of Sphaerisporangium sp. 7K107.</title>
        <authorList>
            <person name="Sahin N."/>
            <person name="Saygin H."/>
            <person name="Ay H."/>
        </authorList>
    </citation>
    <scope>NUCLEOTIDE SEQUENCE [LARGE SCALE GENOMIC DNA]</scope>
    <source>
        <strain evidence="1 2">7K107</strain>
    </source>
</reference>
<dbReference type="EMBL" id="POUA01000028">
    <property type="protein sequence ID" value="PZG53116.1"/>
    <property type="molecule type" value="Genomic_DNA"/>
</dbReference>
<dbReference type="RefSeq" id="WP_111166079.1">
    <property type="nucleotide sequence ID" value="NZ_POUA01000028.1"/>
</dbReference>
<organism evidence="1 2">
    <name type="scientific">Spongiactinospora gelatinilytica</name>
    <dbReference type="NCBI Taxonomy" id="2666298"/>
    <lineage>
        <taxon>Bacteria</taxon>
        <taxon>Bacillati</taxon>
        <taxon>Actinomycetota</taxon>
        <taxon>Actinomycetes</taxon>
        <taxon>Streptosporangiales</taxon>
        <taxon>Streptosporangiaceae</taxon>
        <taxon>Spongiactinospora</taxon>
    </lineage>
</organism>
<proteinExistence type="predicted"/>
<dbReference type="Proteomes" id="UP000248544">
    <property type="component" value="Unassembled WGS sequence"/>
</dbReference>
<protein>
    <submittedName>
        <fullName evidence="1">Transposase</fullName>
    </submittedName>
</protein>
<name>A0A2W2GTZ5_9ACTN</name>
<comment type="caution">
    <text evidence="1">The sequence shown here is derived from an EMBL/GenBank/DDBJ whole genome shotgun (WGS) entry which is preliminary data.</text>
</comment>
<sequence>MGRWISHDGHEVEAIVLDSRPMLRVQRWYGDVRYLIAYCTSVQEVAKIVDLATLTEVDAAPAP</sequence>
<keyword evidence="2" id="KW-1185">Reference proteome</keyword>
<dbReference type="AlphaFoldDB" id="A0A2W2GTZ5"/>
<evidence type="ECO:0000313" key="1">
    <source>
        <dbReference type="EMBL" id="PZG53116.1"/>
    </source>
</evidence>
<evidence type="ECO:0000313" key="2">
    <source>
        <dbReference type="Proteomes" id="UP000248544"/>
    </source>
</evidence>